<comment type="caution">
    <text evidence="5">The sequence shown here is derived from an EMBL/GenBank/DDBJ whole genome shotgun (WGS) entry which is preliminary data.</text>
</comment>
<dbReference type="InterPro" id="IPR036390">
    <property type="entry name" value="WH_DNA-bd_sf"/>
</dbReference>
<dbReference type="InterPro" id="IPR011711">
    <property type="entry name" value="GntR_C"/>
</dbReference>
<accession>A0A917IYY5</accession>
<dbReference type="Pfam" id="PF00392">
    <property type="entry name" value="GntR"/>
    <property type="match status" value="1"/>
</dbReference>
<dbReference type="Proteomes" id="UP000600171">
    <property type="component" value="Unassembled WGS sequence"/>
</dbReference>
<keyword evidence="2" id="KW-0238">DNA-binding</keyword>
<dbReference type="InterPro" id="IPR036388">
    <property type="entry name" value="WH-like_DNA-bd_sf"/>
</dbReference>
<dbReference type="PRINTS" id="PR00035">
    <property type="entry name" value="HTHGNTR"/>
</dbReference>
<organism evidence="5 6">
    <name type="scientific">Rothia aerolata</name>
    <dbReference type="NCBI Taxonomy" id="1812262"/>
    <lineage>
        <taxon>Bacteria</taxon>
        <taxon>Bacillati</taxon>
        <taxon>Actinomycetota</taxon>
        <taxon>Actinomycetes</taxon>
        <taxon>Micrococcales</taxon>
        <taxon>Micrococcaceae</taxon>
        <taxon>Rothia</taxon>
    </lineage>
</organism>
<dbReference type="SUPFAM" id="SSF46785">
    <property type="entry name" value="Winged helix' DNA-binding domain"/>
    <property type="match status" value="1"/>
</dbReference>
<keyword evidence="3" id="KW-0804">Transcription</keyword>
<dbReference type="Gene3D" id="1.10.10.10">
    <property type="entry name" value="Winged helix-like DNA-binding domain superfamily/Winged helix DNA-binding domain"/>
    <property type="match status" value="1"/>
</dbReference>
<dbReference type="SUPFAM" id="SSF48008">
    <property type="entry name" value="GntR ligand-binding domain-like"/>
    <property type="match status" value="1"/>
</dbReference>
<dbReference type="PANTHER" id="PTHR43537">
    <property type="entry name" value="TRANSCRIPTIONAL REGULATOR, GNTR FAMILY"/>
    <property type="match status" value="1"/>
</dbReference>
<evidence type="ECO:0000256" key="1">
    <source>
        <dbReference type="ARBA" id="ARBA00023015"/>
    </source>
</evidence>
<evidence type="ECO:0000259" key="4">
    <source>
        <dbReference type="PROSITE" id="PS50949"/>
    </source>
</evidence>
<dbReference type="GO" id="GO:0003700">
    <property type="term" value="F:DNA-binding transcription factor activity"/>
    <property type="evidence" value="ECO:0007669"/>
    <property type="project" value="InterPro"/>
</dbReference>
<evidence type="ECO:0000256" key="3">
    <source>
        <dbReference type="ARBA" id="ARBA00023163"/>
    </source>
</evidence>
<keyword evidence="6" id="KW-1185">Reference proteome</keyword>
<dbReference type="CDD" id="cd07377">
    <property type="entry name" value="WHTH_GntR"/>
    <property type="match status" value="1"/>
</dbReference>
<proteinExistence type="predicted"/>
<protein>
    <submittedName>
        <fullName evidence="5">GntR family transcriptional regulator</fullName>
    </submittedName>
</protein>
<gene>
    <name evidence="5" type="ORF">GCM10007359_19650</name>
</gene>
<reference evidence="5 6" key="1">
    <citation type="journal article" date="2014" name="Int. J. Syst. Evol. Microbiol.">
        <title>Complete genome sequence of Corynebacterium casei LMG S-19264T (=DSM 44701T), isolated from a smear-ripened cheese.</title>
        <authorList>
            <consortium name="US DOE Joint Genome Institute (JGI-PGF)"/>
            <person name="Walter F."/>
            <person name="Albersmeier A."/>
            <person name="Kalinowski J."/>
            <person name="Ruckert C."/>
        </authorList>
    </citation>
    <scope>NUCLEOTIDE SEQUENCE [LARGE SCALE GENOMIC DNA]</scope>
    <source>
        <strain evidence="5 6">CCM 8669</strain>
    </source>
</reference>
<dbReference type="PANTHER" id="PTHR43537:SF5">
    <property type="entry name" value="UXU OPERON TRANSCRIPTIONAL REGULATOR"/>
    <property type="match status" value="1"/>
</dbReference>
<evidence type="ECO:0000256" key="2">
    <source>
        <dbReference type="ARBA" id="ARBA00023125"/>
    </source>
</evidence>
<dbReference type="AlphaFoldDB" id="A0A917IYY5"/>
<dbReference type="PROSITE" id="PS50949">
    <property type="entry name" value="HTH_GNTR"/>
    <property type="match status" value="1"/>
</dbReference>
<name>A0A917IYY5_9MICC</name>
<evidence type="ECO:0000313" key="5">
    <source>
        <dbReference type="EMBL" id="GGH65924.1"/>
    </source>
</evidence>
<dbReference type="SMART" id="SM00895">
    <property type="entry name" value="FCD"/>
    <property type="match status" value="1"/>
</dbReference>
<evidence type="ECO:0000313" key="6">
    <source>
        <dbReference type="Proteomes" id="UP000600171"/>
    </source>
</evidence>
<keyword evidence="1" id="KW-0805">Transcription regulation</keyword>
<sequence>MKLAEKVSDIILDRIASGYYSIGQLMPAENEIAEELEVSRLTLRESIKNLAARGVLEVRHGKRNRVASPEQWSVVDPQLAQIRGKLTGDPIAWITQLMEARHIIEVGASELAATRITDEQLEELEHSLQSMREANENHDSTASVTADMIFHRTIIKAANNEYISATYAPLEEILETVRRTTSSSPEVRADAEHWHSEIYAALVARSPQKTRDAMRSHMSQTLSAVYTTHKENQ</sequence>
<dbReference type="Pfam" id="PF07729">
    <property type="entry name" value="FCD"/>
    <property type="match status" value="1"/>
</dbReference>
<dbReference type="GO" id="GO:0003677">
    <property type="term" value="F:DNA binding"/>
    <property type="evidence" value="ECO:0007669"/>
    <property type="project" value="UniProtKB-KW"/>
</dbReference>
<dbReference type="RefSeq" id="WP_188360204.1">
    <property type="nucleotide sequence ID" value="NZ_BMDC01000004.1"/>
</dbReference>
<feature type="domain" description="HTH gntR-type" evidence="4">
    <location>
        <begin position="1"/>
        <end position="69"/>
    </location>
</feature>
<dbReference type="InterPro" id="IPR000524">
    <property type="entry name" value="Tscrpt_reg_HTH_GntR"/>
</dbReference>
<dbReference type="Gene3D" id="1.20.120.530">
    <property type="entry name" value="GntR ligand-binding domain-like"/>
    <property type="match status" value="1"/>
</dbReference>
<dbReference type="SMART" id="SM00345">
    <property type="entry name" value="HTH_GNTR"/>
    <property type="match status" value="1"/>
</dbReference>
<dbReference type="EMBL" id="BMDC01000004">
    <property type="protein sequence ID" value="GGH65924.1"/>
    <property type="molecule type" value="Genomic_DNA"/>
</dbReference>
<dbReference type="InterPro" id="IPR008920">
    <property type="entry name" value="TF_FadR/GntR_C"/>
</dbReference>